<evidence type="ECO:0000313" key="1">
    <source>
        <dbReference type="EMBL" id="KIK29359.1"/>
    </source>
</evidence>
<accession>A0A0C9ZTT0</accession>
<gene>
    <name evidence="1" type="ORF">PISMIDRAFT_672828</name>
</gene>
<sequence>MHTVSFTYHNSESNLVPSCINDRVRVGTVKRAPTYGDKTDAEIVSPLLLSPNPFQQFL</sequence>
<evidence type="ECO:0000313" key="2">
    <source>
        <dbReference type="Proteomes" id="UP000054018"/>
    </source>
</evidence>
<dbReference type="EMBL" id="KN833690">
    <property type="protein sequence ID" value="KIK29359.1"/>
    <property type="molecule type" value="Genomic_DNA"/>
</dbReference>
<reference evidence="2" key="2">
    <citation type="submission" date="2015-01" db="EMBL/GenBank/DDBJ databases">
        <title>Evolutionary Origins and Diversification of the Mycorrhizal Mutualists.</title>
        <authorList>
            <consortium name="DOE Joint Genome Institute"/>
            <consortium name="Mycorrhizal Genomics Consortium"/>
            <person name="Kohler A."/>
            <person name="Kuo A."/>
            <person name="Nagy L.G."/>
            <person name="Floudas D."/>
            <person name="Copeland A."/>
            <person name="Barry K.W."/>
            <person name="Cichocki N."/>
            <person name="Veneault-Fourrey C."/>
            <person name="LaButti K."/>
            <person name="Lindquist E.A."/>
            <person name="Lipzen A."/>
            <person name="Lundell T."/>
            <person name="Morin E."/>
            <person name="Murat C."/>
            <person name="Riley R."/>
            <person name="Ohm R."/>
            <person name="Sun H."/>
            <person name="Tunlid A."/>
            <person name="Henrissat B."/>
            <person name="Grigoriev I.V."/>
            <person name="Hibbett D.S."/>
            <person name="Martin F."/>
        </authorList>
    </citation>
    <scope>NUCLEOTIDE SEQUENCE [LARGE SCALE GENOMIC DNA]</scope>
    <source>
        <strain evidence="2">441</strain>
    </source>
</reference>
<feature type="non-terminal residue" evidence="1">
    <location>
        <position position="58"/>
    </location>
</feature>
<organism evidence="1 2">
    <name type="scientific">Pisolithus microcarpus 441</name>
    <dbReference type="NCBI Taxonomy" id="765257"/>
    <lineage>
        <taxon>Eukaryota</taxon>
        <taxon>Fungi</taxon>
        <taxon>Dikarya</taxon>
        <taxon>Basidiomycota</taxon>
        <taxon>Agaricomycotina</taxon>
        <taxon>Agaricomycetes</taxon>
        <taxon>Agaricomycetidae</taxon>
        <taxon>Boletales</taxon>
        <taxon>Sclerodermatineae</taxon>
        <taxon>Pisolithaceae</taxon>
        <taxon>Pisolithus</taxon>
    </lineage>
</organism>
<dbReference type="HOGENOM" id="CLU_2984647_0_0_1"/>
<proteinExistence type="predicted"/>
<protein>
    <submittedName>
        <fullName evidence="1">Uncharacterized protein</fullName>
    </submittedName>
</protein>
<reference evidence="1 2" key="1">
    <citation type="submission" date="2014-04" db="EMBL/GenBank/DDBJ databases">
        <authorList>
            <consortium name="DOE Joint Genome Institute"/>
            <person name="Kuo A."/>
            <person name="Kohler A."/>
            <person name="Costa M.D."/>
            <person name="Nagy L.G."/>
            <person name="Floudas D."/>
            <person name="Copeland A."/>
            <person name="Barry K.W."/>
            <person name="Cichocki N."/>
            <person name="Veneault-Fourrey C."/>
            <person name="LaButti K."/>
            <person name="Lindquist E.A."/>
            <person name="Lipzen A."/>
            <person name="Lundell T."/>
            <person name="Morin E."/>
            <person name="Murat C."/>
            <person name="Sun H."/>
            <person name="Tunlid A."/>
            <person name="Henrissat B."/>
            <person name="Grigoriev I.V."/>
            <person name="Hibbett D.S."/>
            <person name="Martin F."/>
            <person name="Nordberg H.P."/>
            <person name="Cantor M.N."/>
            <person name="Hua S.X."/>
        </authorList>
    </citation>
    <scope>NUCLEOTIDE SEQUENCE [LARGE SCALE GENOMIC DNA]</scope>
    <source>
        <strain evidence="1 2">441</strain>
    </source>
</reference>
<dbReference type="Proteomes" id="UP000054018">
    <property type="component" value="Unassembled WGS sequence"/>
</dbReference>
<dbReference type="AlphaFoldDB" id="A0A0C9ZTT0"/>
<keyword evidence="2" id="KW-1185">Reference proteome</keyword>
<name>A0A0C9ZTT0_9AGAM</name>